<reference evidence="2 3" key="1">
    <citation type="submission" date="2019-04" db="EMBL/GenBank/DDBJ databases">
        <authorList>
            <person name="Feng G."/>
            <person name="Zhang J."/>
            <person name="Zhu H."/>
        </authorList>
    </citation>
    <scope>NUCLEOTIDE SEQUENCE [LARGE SCALE GENOMIC DNA]</scope>
    <source>
        <strain evidence="2 3">9PBR-1</strain>
    </source>
</reference>
<keyword evidence="3" id="KW-1185">Reference proteome</keyword>
<evidence type="ECO:0000313" key="2">
    <source>
        <dbReference type="EMBL" id="TGE20893.1"/>
    </source>
</evidence>
<sequence>MKTSPAEIQLLEAKVAKFRQEHGLELGSPVDLEPLLKQLQVRTVFKPLDSSFSGMAMKYANKSYMLVNSDHSRGKQNFTIAHELYHLFIQHNFVPHASQAGRFGSQTDPEERNADWFAALLLMPASYIYVVASEAGEMEPRIQLTLPTVVKLEQDFQCSRQALLVRLENLRLITAAQKEEWAQSPAASARQFDYPTDLYRSTPQREAIGDYVALASRLFDKERLSETHYAGLLADFGVDIHSLGTETPD</sequence>
<dbReference type="PANTHER" id="PTHR43236:SF1">
    <property type="entry name" value="BLL7220 PROTEIN"/>
    <property type="match status" value="1"/>
</dbReference>
<accession>A0A4Z0PVL2</accession>
<dbReference type="Proteomes" id="UP000298471">
    <property type="component" value="Unassembled WGS sequence"/>
</dbReference>
<dbReference type="AlphaFoldDB" id="A0A4Z0PVL2"/>
<dbReference type="InterPro" id="IPR052345">
    <property type="entry name" value="Rad_response_metalloprotease"/>
</dbReference>
<gene>
    <name evidence="2" type="ORF">E5K02_25150</name>
</gene>
<evidence type="ECO:0000259" key="1">
    <source>
        <dbReference type="Pfam" id="PF06114"/>
    </source>
</evidence>
<dbReference type="PANTHER" id="PTHR43236">
    <property type="entry name" value="ANTITOXIN HIGA1"/>
    <property type="match status" value="1"/>
</dbReference>
<organism evidence="2 3">
    <name type="scientific">Hymenobacter metallicola</name>
    <dbReference type="NCBI Taxonomy" id="2563114"/>
    <lineage>
        <taxon>Bacteria</taxon>
        <taxon>Pseudomonadati</taxon>
        <taxon>Bacteroidota</taxon>
        <taxon>Cytophagia</taxon>
        <taxon>Cytophagales</taxon>
        <taxon>Hymenobacteraceae</taxon>
        <taxon>Hymenobacter</taxon>
    </lineage>
</organism>
<name>A0A4Z0PVL2_9BACT</name>
<comment type="caution">
    <text evidence="2">The sequence shown here is derived from an EMBL/GenBank/DDBJ whole genome shotgun (WGS) entry which is preliminary data.</text>
</comment>
<dbReference type="Pfam" id="PF06114">
    <property type="entry name" value="Peptidase_M78"/>
    <property type="match status" value="1"/>
</dbReference>
<proteinExistence type="predicted"/>
<dbReference type="OrthoDB" id="9794834at2"/>
<dbReference type="InterPro" id="IPR010359">
    <property type="entry name" value="IrrE_HExxH"/>
</dbReference>
<protein>
    <submittedName>
        <fullName evidence="2">ImmA/IrrE family metallo-endopeptidase</fullName>
    </submittedName>
</protein>
<evidence type="ECO:0000313" key="3">
    <source>
        <dbReference type="Proteomes" id="UP000298471"/>
    </source>
</evidence>
<feature type="domain" description="IrrE N-terminal-like" evidence="1">
    <location>
        <begin position="38"/>
        <end position="167"/>
    </location>
</feature>
<dbReference type="Gene3D" id="1.10.10.2910">
    <property type="match status" value="1"/>
</dbReference>
<dbReference type="EMBL" id="SRMB01000009">
    <property type="protein sequence ID" value="TGE20893.1"/>
    <property type="molecule type" value="Genomic_DNA"/>
</dbReference>